<sequence>MPSAENSSPESVVAGRSGGHEDSVSHTVAGKGQSSQISDIPVVPGVEQLWKAGCSGHSLEASGDRLGTASGASFEEVQVVMETVNDGIVLEEDPLLVESADNEARPEEGSLNVEPDGEEGMLLVQPTNDGVVLEEGSLGVAHDGDGVLFDAGSLSTTEKSSCIGLPSMHVNASTEFQDISEGVRSSMELPENLVPCDDFDGNSISEGHVAHDEVVVADSLVNCHTMIT</sequence>
<proteinExistence type="predicted"/>
<evidence type="ECO:0000313" key="3">
    <source>
        <dbReference type="Proteomes" id="UP001472677"/>
    </source>
</evidence>
<evidence type="ECO:0000313" key="2">
    <source>
        <dbReference type="EMBL" id="KAK8579538.1"/>
    </source>
</evidence>
<feature type="region of interest" description="Disordered" evidence="1">
    <location>
        <begin position="1"/>
        <end position="39"/>
    </location>
</feature>
<evidence type="ECO:0000256" key="1">
    <source>
        <dbReference type="SAM" id="MobiDB-lite"/>
    </source>
</evidence>
<keyword evidence="3" id="KW-1185">Reference proteome</keyword>
<dbReference type="EMBL" id="JBBPBM010000006">
    <property type="protein sequence ID" value="KAK8579538.1"/>
    <property type="molecule type" value="Genomic_DNA"/>
</dbReference>
<feature type="compositionally biased region" description="Polar residues" evidence="1">
    <location>
        <begin position="1"/>
        <end position="10"/>
    </location>
</feature>
<accession>A0ABR2FF25</accession>
<protein>
    <submittedName>
        <fullName evidence="2">Uncharacterized protein</fullName>
    </submittedName>
</protein>
<reference evidence="2 3" key="1">
    <citation type="journal article" date="2024" name="G3 (Bethesda)">
        <title>Genome assembly of Hibiscus sabdariffa L. provides insights into metabolisms of medicinal natural products.</title>
        <authorList>
            <person name="Kim T."/>
        </authorList>
    </citation>
    <scope>NUCLEOTIDE SEQUENCE [LARGE SCALE GENOMIC DNA]</scope>
    <source>
        <strain evidence="2">TK-2024</strain>
        <tissue evidence="2">Old leaves</tissue>
    </source>
</reference>
<dbReference type="Proteomes" id="UP001472677">
    <property type="component" value="Unassembled WGS sequence"/>
</dbReference>
<organism evidence="2 3">
    <name type="scientific">Hibiscus sabdariffa</name>
    <name type="common">roselle</name>
    <dbReference type="NCBI Taxonomy" id="183260"/>
    <lineage>
        <taxon>Eukaryota</taxon>
        <taxon>Viridiplantae</taxon>
        <taxon>Streptophyta</taxon>
        <taxon>Embryophyta</taxon>
        <taxon>Tracheophyta</taxon>
        <taxon>Spermatophyta</taxon>
        <taxon>Magnoliopsida</taxon>
        <taxon>eudicotyledons</taxon>
        <taxon>Gunneridae</taxon>
        <taxon>Pentapetalae</taxon>
        <taxon>rosids</taxon>
        <taxon>malvids</taxon>
        <taxon>Malvales</taxon>
        <taxon>Malvaceae</taxon>
        <taxon>Malvoideae</taxon>
        <taxon>Hibiscus</taxon>
    </lineage>
</organism>
<comment type="caution">
    <text evidence="2">The sequence shown here is derived from an EMBL/GenBank/DDBJ whole genome shotgun (WGS) entry which is preliminary data.</text>
</comment>
<gene>
    <name evidence="2" type="ORF">V6N12_069861</name>
</gene>
<name>A0ABR2FF25_9ROSI</name>